<organism evidence="2 3">
    <name type="scientific">Williamsia sterculiae</name>
    <dbReference type="NCBI Taxonomy" id="1344003"/>
    <lineage>
        <taxon>Bacteria</taxon>
        <taxon>Bacillati</taxon>
        <taxon>Actinomycetota</taxon>
        <taxon>Actinomycetes</taxon>
        <taxon>Mycobacteriales</taxon>
        <taxon>Nocardiaceae</taxon>
        <taxon>Williamsia</taxon>
    </lineage>
</organism>
<keyword evidence="3" id="KW-1185">Reference proteome</keyword>
<evidence type="ECO:0000256" key="1">
    <source>
        <dbReference type="SAM" id="MobiDB-lite"/>
    </source>
</evidence>
<evidence type="ECO:0000313" key="3">
    <source>
        <dbReference type="Proteomes" id="UP000186218"/>
    </source>
</evidence>
<dbReference type="AlphaFoldDB" id="A0A1N7HFK0"/>
<protein>
    <recommendedName>
        <fullName evidence="4">ATP/GTP-binding protein</fullName>
    </recommendedName>
</protein>
<feature type="region of interest" description="Disordered" evidence="1">
    <location>
        <begin position="1"/>
        <end position="33"/>
    </location>
</feature>
<name>A0A1N7HFK0_9NOCA</name>
<proteinExistence type="predicted"/>
<accession>A0A1N7HFK0</accession>
<evidence type="ECO:0008006" key="4">
    <source>
        <dbReference type="Google" id="ProtNLM"/>
    </source>
</evidence>
<evidence type="ECO:0000313" key="2">
    <source>
        <dbReference type="EMBL" id="SIS23657.1"/>
    </source>
</evidence>
<reference evidence="2 3" key="1">
    <citation type="submission" date="2017-01" db="EMBL/GenBank/DDBJ databases">
        <authorList>
            <person name="Mah S.A."/>
            <person name="Swanson W.J."/>
            <person name="Moy G.W."/>
            <person name="Vacquier V.D."/>
        </authorList>
    </citation>
    <scope>NUCLEOTIDE SEQUENCE [LARGE SCALE GENOMIC DNA]</scope>
    <source>
        <strain evidence="2 3">CPCC 203464</strain>
    </source>
</reference>
<dbReference type="Proteomes" id="UP000186218">
    <property type="component" value="Unassembled WGS sequence"/>
</dbReference>
<dbReference type="EMBL" id="FTNT01000017">
    <property type="protein sequence ID" value="SIS23657.1"/>
    <property type="molecule type" value="Genomic_DNA"/>
</dbReference>
<gene>
    <name evidence="2" type="ORF">SAMN05445060_4141</name>
</gene>
<dbReference type="OrthoDB" id="3381577at2"/>
<dbReference type="STRING" id="1344003.SAMN05445060_4141"/>
<dbReference type="RefSeq" id="WP_076482917.1">
    <property type="nucleotide sequence ID" value="NZ_FTNT01000017.1"/>
</dbReference>
<sequence>MPRHNRRDRQRPPPAGGGFGFSQVEPGPSGLDVDHHVRRIPASRATKIYRCPGCNNTITVGTAHIVAWPVDDFGGAEERRHWHTGCWTGRRGRTGYR</sequence>